<name>A0AAV8WAL6_9CUCU</name>
<feature type="region of interest" description="Disordered" evidence="1">
    <location>
        <begin position="1685"/>
        <end position="1716"/>
    </location>
</feature>
<accession>A0AAV8WAL6</accession>
<organism evidence="2 3">
    <name type="scientific">Exocentrus adspersus</name>
    <dbReference type="NCBI Taxonomy" id="1586481"/>
    <lineage>
        <taxon>Eukaryota</taxon>
        <taxon>Metazoa</taxon>
        <taxon>Ecdysozoa</taxon>
        <taxon>Arthropoda</taxon>
        <taxon>Hexapoda</taxon>
        <taxon>Insecta</taxon>
        <taxon>Pterygota</taxon>
        <taxon>Neoptera</taxon>
        <taxon>Endopterygota</taxon>
        <taxon>Coleoptera</taxon>
        <taxon>Polyphaga</taxon>
        <taxon>Cucujiformia</taxon>
        <taxon>Chrysomeloidea</taxon>
        <taxon>Cerambycidae</taxon>
        <taxon>Lamiinae</taxon>
        <taxon>Acanthocinini</taxon>
        <taxon>Exocentrus</taxon>
    </lineage>
</organism>
<dbReference type="PANTHER" id="PTHR14918">
    <property type="entry name" value="KICSTOR COMPLEX PROTEIN SZT2"/>
    <property type="match status" value="1"/>
</dbReference>
<reference evidence="2 3" key="1">
    <citation type="journal article" date="2023" name="Insect Mol. Biol.">
        <title>Genome sequencing provides insights into the evolution of gene families encoding plant cell wall-degrading enzymes in longhorned beetles.</title>
        <authorList>
            <person name="Shin N.R."/>
            <person name="Okamura Y."/>
            <person name="Kirsch R."/>
            <person name="Pauchet Y."/>
        </authorList>
    </citation>
    <scope>NUCLEOTIDE SEQUENCE [LARGE SCALE GENOMIC DNA]</scope>
    <source>
        <strain evidence="2">EAD_L_NR</strain>
    </source>
</reference>
<evidence type="ECO:0000313" key="2">
    <source>
        <dbReference type="EMBL" id="KAJ8923504.1"/>
    </source>
</evidence>
<dbReference type="EMBL" id="JANEYG010000004">
    <property type="protein sequence ID" value="KAJ8923504.1"/>
    <property type="molecule type" value="Genomic_DNA"/>
</dbReference>
<feature type="compositionally biased region" description="Polar residues" evidence="1">
    <location>
        <begin position="1691"/>
        <end position="1706"/>
    </location>
</feature>
<dbReference type="InterPro" id="IPR033228">
    <property type="entry name" value="SZT2"/>
</dbReference>
<sequence>MLFKSTKIAENGEVFPGDYPYLEENQPSSLEAKTVYLLMQKNVPISRATRLQWLLDHLNTTIIVPSQKFSECHSNLEVVSAIPREQNVTKCNRFLVTYRTELKFFAHSYRFVYCLDMSPSQANVDIQKGEILFDEILNCFRASLEGICRQFTIPGNCLVYQPYIYLTVIVNTPFFMSPAQQVLVKGVQVSQNNLNEVIDYVEKQFHLLERKIADVSAMALDQIELHKTQNEGLVTHLFDSLDPEKVSTRIPMVTPDVNFVNMLRYSMLAVSLLPEYSLSHILVITDGIVAMPDSNIMESLLYQLHFDSIAVSFLKVGSSFHPHSSAGYVSYTDLLYFFAHSTLGTCLENFVHIKHEPSLPLNIYHELFLLWSFHSANKYAYPKICDNTKWTSSNETFSSQKVPSLLSKKQTDESSNASILLLLSRRLREGFTVDNIFYMNGNLELKLILQWKSFVYVQYKVCSSWPGKNSTHSEVYISAPYDFLHDFTCFLKKESKSAYRLAIIERFWMRLTHMSSGDLGLGQQLSSFQYNKDWYTLPESVRNGIPVFALNNTSCSDIIRLTPRDVSCMKFISIWQPICQLETNSWRKWFHTNKVSLILKHDNPLPKHLHMPNSAQRFQVVQCRQAATALYSMLADWASFVLVDNHTYLKLLYKEQDKPPLWFCMVRVSSKFPCAVLNIAFSTGTPGTIRYEARKQVFLIIFVVYQMLFQVCEELKTDIALLSYLSSPMKAKENFCCVLLHNPLEKILIRYERVPNNFTTVIFPDGTQPPHSTLSLPSPTTGSLFTTLSRYLYHKRWIWSATHSNNPKLPDQSIARILNTLTRMRIREGFSFAYSSSGVITMVLELQMESNTSCVVQYVLFPPHHAWINDDLYSGSEEENEQSADVESEMQIITEVWIEPQYGKVLNSNPQISHIDQKRYYEIADVISKVDLQCINTLLTMEHLSLMCQERTLDNPFHVPSLNEISPGNLERKIHKNNKNGGVDSPDLSEKGSQWYPIITPRIEHIPFKFDPINILPLCQQTELLFSMFIEGKEKLYLPDCNVDKANNLLLNNIIEHLSLLHDQELKLTKDDSDRFTQVVLLRHKNKYPHTCPLAEISCSRGFPQDSELTLSSQWRCFIKGVSVTHVILTFVAATLDDLKSLTAPDHTNIPSLTESLDSNERTSSRGSNYSDVPFNILNSTCLPIYVFDCPLSMLVNAYVNNSDDSTSIKEDVYEDHRFKLSEVVQEDFIKLKIDDTCDITGDKDDLEHQDRSSVKHHCKTLVLAHSKCFTISLFLALHAGVYVHSHDVQSAMDQCEESITEIDITEYIMTVCGHIRQKLGDKIRVNELHQAFPCSELKYLHMLIKEKFFKLVGIHFNPIPTNSEFYFYKNLRNIAEEEVAGDSDDAISNAPSEVEFKSDKDFSIFSEGPHLCHRIESGISDILGNSDVNPLFLHLICTLRYNNGEVSNTSFRVLPTCLGELIQNLDPPIEYLDKLKMQVTLDILCLTLPPDVQNIINDYSAQGMRTTSFCSDGFQPSIRSSISDGNITDFPEPLRHLSEVQKKSIIYLRDEIKWLLQDEICTALLDVEPVTVETLNFVMKHVVEGIRSHPSSCILENIDLNFVYASAQSHEKFVQEFTKLRLPYVDYVLFKETDFYYLAKSNLHSEEDKRVPVNLTANQNGFISNKFDVSKQDINSKEEIVENTDDCKQEVNSQQSDISSVNDSDGGTDGGYDEDVSEDYDDYDWLNTLSKKRKHLPNFWLILKIEQEVVRVYFHCRFLELPTAHVSLYLDIQRDVCEAVRYLCKQVNQLLLLQSLYETRICDSLLEPDDNWHSDICSSPISRNTSYCRLKSMDETSDDQDLANYAPSLSEASLHFKAGYFSCPVVWETHFVLHPRLKTGPGKSSISRGILALKNVLDKFSVSNRNNMYVYKNRQKNVFYLRQVWLIILIDSSIYMYIYFRLHENCHTPNKAGLVRSSEYENTSVSRSPSITSLPLGQNKSNLTQSQQSIMSAISGEIRPRVRSFGERESKDTPNEDALILKVHGITEAGSDVQEQLVQVLQNRLDDAVLEFLSVMLARNAMCPLTPEDVHFIQKPFRLPEITIKLSIRDFALQWLDSFMHYLKQNLLQFLNVPKYTDSRPHYHFKDYCESEDNNYSVNDDNIFIYNQSQNPSSGSRGIACIVLALVSNNEKSRVSADPPSFEGIFHTKEFESTVTSNILTENDKSPDTYLEFRLWKQGRVNIENLSQKLKGAVSQASWDIITEYFLLKKPLCEESTVPDYITKRCPVQMNSLDVDFSKEIEFNCVLELNTGRNVKESISSIGKRKVEYFLPRNKRSRRFLQPNPKTMRSITFDEPTDTGVLSDVYSKYLPSWLEFGFSINTPSVRKHRINLVNQHLPNVIITELMNMLPDSPKAFSAIPTNCLKSKSGDVFVPYIASNLLQKFVIISRNYEQWMSTISVKDSECPENISPHVLKHTQKFVPAVLNKSFIPRQKLLWISVESDSIIVFTYNWAKDSIDKLISNCSNLGLWLCVRSCFLNSVTSQKLGLFHNQPLTRKCFMIQNNPYSALIGNSEYMMTFTKEHFHKRMQPTYNLPSTLEAFRDNFHNSKYVSSDLVVTFTLEMREMKVIEKKSRDEMKILHAMYQSRTSTTTVSHIILLMQNSRIVHYCHTPLLFLPRWRLKSAATRDHSLYPSQAVQLADKMTSDEKEKWHTELCYGFFIEYRHYLQTLGFMPLQIDNSSYQTGLWSKDKSSYNNVFYIQKTILGGILIFTVEFNEPFFITKLHAIECNRLQNISSRASINRFTLSFLDECDRVKILMHLHSFTYDYHLRSIYNYISGNPGVNKVCERYNVHQFLDDFLKYYNKAPNFARNLVHTDTLTIKNLVTEGQQLYEYLLSNVSQYNFKVLEMDLWEGESEFILVQVTSTPQVSYKDSQDRHHTDDFDITLVVYNLCTPYHPADNVLHLKYYLILTSKREIYPKSEIEDKLGKFRTVSSTGRSLSAMEKTSDFETSVEKTMNSEIDCDITSSDEHTAFSLNKTSRDTLNNEGSSSQQSNSIPYIEIYQESVNYLGYYSSHEQLMQQLILDKAITTQKHIKDMVAKGMVHCRTHLLWNRLISPQDSNSLTYEEFMELKSLAKLDHLCNVHPNLGPLLNQPLSWYQGLAKLLLGKYVDQSRSFISADGNIQHYVILHPRYFGAFMLLSMDLHTSRGDLYAVYREPPKHEDADLCLAYQKALLDGFVNCICFYLWSGMICS</sequence>
<gene>
    <name evidence="2" type="ORF">NQ315_010082</name>
</gene>
<proteinExistence type="predicted"/>
<dbReference type="PANTHER" id="PTHR14918:SF3">
    <property type="entry name" value="KICSTOR COMPLEX PROTEIN SZT2"/>
    <property type="match status" value="1"/>
</dbReference>
<dbReference type="Proteomes" id="UP001159042">
    <property type="component" value="Unassembled WGS sequence"/>
</dbReference>
<dbReference type="GO" id="GO:0005777">
    <property type="term" value="C:peroxisome"/>
    <property type="evidence" value="ECO:0007669"/>
    <property type="project" value="InterPro"/>
</dbReference>
<keyword evidence="3" id="KW-1185">Reference proteome</keyword>
<comment type="caution">
    <text evidence="2">The sequence shown here is derived from an EMBL/GenBank/DDBJ whole genome shotgun (WGS) entry which is preliminary data.</text>
</comment>
<evidence type="ECO:0008006" key="4">
    <source>
        <dbReference type="Google" id="ProtNLM"/>
    </source>
</evidence>
<protein>
    <recommendedName>
        <fullName evidence="4">SZT2</fullName>
    </recommendedName>
</protein>
<evidence type="ECO:0000256" key="1">
    <source>
        <dbReference type="SAM" id="MobiDB-lite"/>
    </source>
</evidence>
<evidence type="ECO:0000313" key="3">
    <source>
        <dbReference type="Proteomes" id="UP001159042"/>
    </source>
</evidence>